<accession>A0A974CF29</accession>
<sequence>MWQLSDLPLCLYSNYNHRTNGHSRIHFINCKTVEAIYIMKCQCGKEYVGKTQREFWRRILEHVGDVRHKRNTSVANHINELHNGNMKVMKFTAVEHIKSTTRIGGIAKKLLQSEAKWIYWQNNKSPNGLMKGSCPIPVCEQKDTKEL</sequence>
<dbReference type="SUPFAM" id="SSF82771">
    <property type="entry name" value="GIY-YIG endonuclease"/>
    <property type="match status" value="1"/>
</dbReference>
<name>A0A974CF29_XENLA</name>
<dbReference type="Proteomes" id="UP000694892">
    <property type="component" value="Chromosome 7L"/>
</dbReference>
<organism evidence="1 2">
    <name type="scientific">Xenopus laevis</name>
    <name type="common">African clawed frog</name>
    <dbReference type="NCBI Taxonomy" id="8355"/>
    <lineage>
        <taxon>Eukaryota</taxon>
        <taxon>Metazoa</taxon>
        <taxon>Chordata</taxon>
        <taxon>Craniata</taxon>
        <taxon>Vertebrata</taxon>
        <taxon>Euteleostomi</taxon>
        <taxon>Amphibia</taxon>
        <taxon>Batrachia</taxon>
        <taxon>Anura</taxon>
        <taxon>Pipoidea</taxon>
        <taxon>Pipidae</taxon>
        <taxon>Xenopodinae</taxon>
        <taxon>Xenopus</taxon>
        <taxon>Xenopus</taxon>
    </lineage>
</organism>
<dbReference type="InterPro" id="IPR035901">
    <property type="entry name" value="GIY-YIG_endonuc_sf"/>
</dbReference>
<evidence type="ECO:0000313" key="1">
    <source>
        <dbReference type="EMBL" id="OCT72009.1"/>
    </source>
</evidence>
<protein>
    <recommendedName>
        <fullName evidence="3">GIY-YIG domain-containing protein</fullName>
    </recommendedName>
</protein>
<dbReference type="AlphaFoldDB" id="A0A974CF29"/>
<evidence type="ECO:0000313" key="2">
    <source>
        <dbReference type="Proteomes" id="UP000694892"/>
    </source>
</evidence>
<evidence type="ECO:0008006" key="3">
    <source>
        <dbReference type="Google" id="ProtNLM"/>
    </source>
</evidence>
<gene>
    <name evidence="1" type="ORF">XELAEV_18034990mg</name>
</gene>
<proteinExistence type="predicted"/>
<dbReference type="EMBL" id="CM004478">
    <property type="protein sequence ID" value="OCT72009.1"/>
    <property type="molecule type" value="Genomic_DNA"/>
</dbReference>
<reference evidence="2" key="1">
    <citation type="journal article" date="2016" name="Nature">
        <title>Genome evolution in the allotetraploid frog Xenopus laevis.</title>
        <authorList>
            <person name="Session A.M."/>
            <person name="Uno Y."/>
            <person name="Kwon T."/>
            <person name="Chapman J.A."/>
            <person name="Toyoda A."/>
            <person name="Takahashi S."/>
            <person name="Fukui A."/>
            <person name="Hikosaka A."/>
            <person name="Suzuki A."/>
            <person name="Kondo M."/>
            <person name="van Heeringen S.J."/>
            <person name="Quigley I."/>
            <person name="Heinz S."/>
            <person name="Ogino H."/>
            <person name="Ochi H."/>
            <person name="Hellsten U."/>
            <person name="Lyons J.B."/>
            <person name="Simakov O."/>
            <person name="Putnam N."/>
            <person name="Stites J."/>
            <person name="Kuroki Y."/>
            <person name="Tanaka T."/>
            <person name="Michiue T."/>
            <person name="Watanabe M."/>
            <person name="Bogdanovic O."/>
            <person name="Lister R."/>
            <person name="Georgiou G."/>
            <person name="Paranjpe S.S."/>
            <person name="van Kruijsbergen I."/>
            <person name="Shu S."/>
            <person name="Carlson J."/>
            <person name="Kinoshita T."/>
            <person name="Ohta Y."/>
            <person name="Mawaribuchi S."/>
            <person name="Jenkins J."/>
            <person name="Grimwood J."/>
            <person name="Schmutz J."/>
            <person name="Mitros T."/>
            <person name="Mozaffari S.V."/>
            <person name="Suzuki Y."/>
            <person name="Haramoto Y."/>
            <person name="Yamamoto T.S."/>
            <person name="Takagi C."/>
            <person name="Heald R."/>
            <person name="Miller K."/>
            <person name="Haudenschild C."/>
            <person name="Kitzman J."/>
            <person name="Nakayama T."/>
            <person name="Izutsu Y."/>
            <person name="Robert J."/>
            <person name="Fortriede J."/>
            <person name="Burns K."/>
            <person name="Lotay V."/>
            <person name="Karimi K."/>
            <person name="Yasuoka Y."/>
            <person name="Dichmann D.S."/>
            <person name="Flajnik M.F."/>
            <person name="Houston D.W."/>
            <person name="Shendure J."/>
            <person name="DuPasquier L."/>
            <person name="Vize P.D."/>
            <person name="Zorn A.M."/>
            <person name="Ito M."/>
            <person name="Marcotte E.M."/>
            <person name="Wallingford J.B."/>
            <person name="Ito Y."/>
            <person name="Asashima M."/>
            <person name="Ueno N."/>
            <person name="Matsuda Y."/>
            <person name="Veenstra G.J."/>
            <person name="Fujiyama A."/>
            <person name="Harland R.M."/>
            <person name="Taira M."/>
            <person name="Rokhsar D.S."/>
        </authorList>
    </citation>
    <scope>NUCLEOTIDE SEQUENCE [LARGE SCALE GENOMIC DNA]</scope>
    <source>
        <strain evidence="2">J</strain>
    </source>
</reference>